<dbReference type="InterPro" id="IPR041371">
    <property type="entry name" value="GH92_N"/>
</dbReference>
<keyword evidence="6 13" id="KW-0326">Glycosidase</keyword>
<accession>A0A174HG89</accession>
<evidence type="ECO:0000256" key="5">
    <source>
        <dbReference type="ARBA" id="ARBA00022837"/>
    </source>
</evidence>
<evidence type="ECO:0000313" key="13">
    <source>
        <dbReference type="EMBL" id="CUO73942.1"/>
    </source>
</evidence>
<dbReference type="Pfam" id="PF17678">
    <property type="entry name" value="Glyco_hydro_92N"/>
    <property type="match status" value="1"/>
</dbReference>
<name>A0A174HG89_PHOVU</name>
<keyword evidence="5" id="KW-0106">Calcium</keyword>
<dbReference type="EC" id="3.2.1.52" evidence="13"/>
<dbReference type="GO" id="GO:0000224">
    <property type="term" value="F:peptide-N4-(N-acetyl-beta-glucosaminyl)asparagine amidase activity"/>
    <property type="evidence" value="ECO:0007669"/>
    <property type="project" value="TreeGrafter"/>
</dbReference>
<dbReference type="EMBL" id="CYZI01000016">
    <property type="protein sequence ID" value="CUO73942.1"/>
    <property type="molecule type" value="Genomic_DNA"/>
</dbReference>
<dbReference type="PANTHER" id="PTHR12143:SF39">
    <property type="entry name" value="SECRETED PROTEIN"/>
    <property type="match status" value="1"/>
</dbReference>
<keyword evidence="4 13" id="KW-0378">Hydrolase</keyword>
<dbReference type="AlphaFoldDB" id="A0A174HG89"/>
<dbReference type="Gene3D" id="3.30.2080.10">
    <property type="entry name" value="GH92 mannosidase domain"/>
    <property type="match status" value="1"/>
</dbReference>
<dbReference type="EMBL" id="WCWW01000020">
    <property type="protein sequence ID" value="KAB3856302.1"/>
    <property type="molecule type" value="Genomic_DNA"/>
</dbReference>
<feature type="domain" description="Beta-hexosaminidase bacterial type N-terminal" evidence="10">
    <location>
        <begin position="772"/>
        <end position="889"/>
    </location>
</feature>
<comment type="subunit">
    <text evidence="3">Monomer.</text>
</comment>
<dbReference type="SUPFAM" id="SSF55545">
    <property type="entry name" value="beta-N-acetylhexosaminidase-like domain"/>
    <property type="match status" value="1"/>
</dbReference>
<feature type="signal peptide" evidence="8">
    <location>
        <begin position="1"/>
        <end position="19"/>
    </location>
</feature>
<protein>
    <submittedName>
        <fullName evidence="13">Alpha-1,2-mannosidase, putative</fullName>
        <ecNumber evidence="13">3.2.1.52</ecNumber>
    </submittedName>
    <submittedName>
        <fullName evidence="14">Family 20 glycosylhydrolase</fullName>
    </submittedName>
</protein>
<dbReference type="NCBIfam" id="TIGR01180">
    <property type="entry name" value="aman2_put"/>
    <property type="match status" value="1"/>
</dbReference>
<sequence length="1271" mass="144933">MKKLIITCLCALIGLCVHSQTQYINPFIGTQGMGHTFPGACVPHGGVQLSPETDTIPHSVDGVYQKEVYKYCAGYQYDDTTIVGFSHTHFSGTGHSDLGDILLMPTTGKIQLNPGTKSNPTLGYRSTFRHENETASPGYYSVLLDEYQVKAELTTTERVGVHRYTYPKGEGNLILDLNHGIYNYDGKTLWSGICVESDTLVTGFRMTNGWARMNLIYFAISFSHPILRYESKDTSKRSLYGGFWRKFDVQHNFPEMEGRELKAGFVFDLSDGRSLEIKVAISAVDKEGALLNLKKETQGKNFDKVLAEAKSKWNKAVSSISVNGTEEVKELFYTSLYRTLIHPSVYMDVDGRYRGIDHSIHNAEHFTNYTIFSLWDTFRALHPLINLIDANKSKDMMESIMAHQGQSIHKALPVWSHMGNENWCMIGYHGVSLLSDAFAKGIPMDGKKALEAMVQSSNLTYYDGLGSYIEKGYVPLNENVSSASISLEYSYDDWTIYRMALMAGNAELANQYKQRAYNYQKSFLNGYARPRYKDGRWKEDFNIYETHGQGFIEGNSLNYSFFVPHDVKGMINLMGGDKAFIRRLDNLFGSSLDPSYYAHTEDVTKEGILGGYIHGNEPSHHIPYLYMWTSQPWKTSENIYKIIDKMYNTRIDGLCGNDDCGQMSAWYIFTALGFYPVCPGSDEYIFGLPQIQQAEISLKAGKKLKIQVCNQSEENKYIQAIYWNGERYTKRFISHHTLIEGGNLIYEMGNKPAETCFDKYSLPYSLSSEDNHRIIPAVQEQQVYASNLNLSSGYHIVLQDNRLENERLWLKKYLQNDFQLIENSQGKTIRLILQSSSEQKEDEYQIDIQDEVKIISPSARGIFYGIQTLRQLMITTAGQCSLPQLAIKDCPYYPWRAYMLDESRVFQGKEAVKSILDEMARLKMNIFHWHLTDDQGWRIEIKKYPKLCQIGARRDSTQLNGWKGNSFDGKVHEGYYTQKEIKEIIEYAQSLHIQIIPEIEMPGHSSAVIAAYPEFGTTKKQIKVPCSFGVQYEVLDVSSQKVIQFLHDVLDEVIALFPSPIIHIGGDEVKYDQWNASVAISNYIKKLGVANPAELQIEFTNAISEWLKGRNKHMMGWNDIMGNKIHEYNSAEDAIALKSKLAEGTIVQFWKGDLDLIEETAQKGYDIVNSYHYGTYLDYDKSRIPLAKSYAFNPIPAGMDKSLQYKILGLGCQMWGEQILTVESMNRMTFPRIAAYAEIGWVSPARKNYMEFLPALMRLVKFNKHYETGER</sequence>
<dbReference type="Pfam" id="PF07971">
    <property type="entry name" value="Glyco_hydro_92"/>
    <property type="match status" value="1"/>
</dbReference>
<proteinExistence type="inferred from homology"/>
<evidence type="ECO:0000256" key="6">
    <source>
        <dbReference type="ARBA" id="ARBA00023295"/>
    </source>
</evidence>
<dbReference type="GO" id="GO:0006516">
    <property type="term" value="P:glycoprotein catabolic process"/>
    <property type="evidence" value="ECO:0007669"/>
    <property type="project" value="TreeGrafter"/>
</dbReference>
<dbReference type="GO" id="GO:0004563">
    <property type="term" value="F:beta-N-acetylhexosaminidase activity"/>
    <property type="evidence" value="ECO:0007669"/>
    <property type="project" value="UniProtKB-EC"/>
</dbReference>
<evidence type="ECO:0000313" key="16">
    <source>
        <dbReference type="Proteomes" id="UP000441522"/>
    </source>
</evidence>
<dbReference type="InterPro" id="IPR029018">
    <property type="entry name" value="Hex-like_dom2"/>
</dbReference>
<feature type="domain" description="Glycoside hydrolase family 20 catalytic" evidence="9">
    <location>
        <begin position="893"/>
        <end position="1242"/>
    </location>
</feature>
<dbReference type="FunFam" id="3.30.2080.10:FF:000001">
    <property type="entry name" value="Alpha-1,2-mannosidase subfamily"/>
    <property type="match status" value="1"/>
</dbReference>
<dbReference type="InterPro" id="IPR012939">
    <property type="entry name" value="Glyco_hydro_92"/>
</dbReference>
<dbReference type="PANTHER" id="PTHR12143">
    <property type="entry name" value="PEPTIDE N-GLYCANASE PNGASE -RELATED"/>
    <property type="match status" value="1"/>
</dbReference>
<feature type="chain" id="PRO_5044368857" evidence="8">
    <location>
        <begin position="20"/>
        <end position="1271"/>
    </location>
</feature>
<dbReference type="SUPFAM" id="SSF48208">
    <property type="entry name" value="Six-hairpin glycosidases"/>
    <property type="match status" value="1"/>
</dbReference>
<dbReference type="GO" id="GO:0030246">
    <property type="term" value="F:carbohydrate binding"/>
    <property type="evidence" value="ECO:0007669"/>
    <property type="project" value="InterPro"/>
</dbReference>
<evidence type="ECO:0000256" key="3">
    <source>
        <dbReference type="ARBA" id="ARBA00011245"/>
    </source>
</evidence>
<feature type="domain" description="Glycosyl hydrolase family 92 N-terminal" evidence="12">
    <location>
        <begin position="23"/>
        <end position="282"/>
    </location>
</feature>
<dbReference type="SUPFAM" id="SSF51445">
    <property type="entry name" value="(Trans)glycosidases"/>
    <property type="match status" value="1"/>
</dbReference>
<reference evidence="14 16" key="2">
    <citation type="journal article" date="2019" name="Nat. Med.">
        <title>A library of human gut bacterial isolates paired with longitudinal multiomics data enables mechanistic microbiome research.</title>
        <authorList>
            <person name="Poyet M."/>
            <person name="Groussin M."/>
            <person name="Gibbons S.M."/>
            <person name="Avila-Pacheco J."/>
            <person name="Jiang X."/>
            <person name="Kearney S.M."/>
            <person name="Perrotta A.R."/>
            <person name="Berdy B."/>
            <person name="Zhao S."/>
            <person name="Lieberman T.D."/>
            <person name="Swanson P.K."/>
            <person name="Smith M."/>
            <person name="Roesemann S."/>
            <person name="Alexander J.E."/>
            <person name="Rich S.A."/>
            <person name="Livny J."/>
            <person name="Vlamakis H."/>
            <person name="Clish C."/>
            <person name="Bullock K."/>
            <person name="Deik A."/>
            <person name="Scott J."/>
            <person name="Pierce K.A."/>
            <person name="Xavier R.J."/>
            <person name="Alm E.J."/>
        </authorList>
    </citation>
    <scope>NUCLEOTIDE SEQUENCE [LARGE SCALE GENOMIC DNA]</scope>
    <source>
        <strain evidence="14 16">BIOML-A5</strain>
    </source>
</reference>
<dbReference type="InterPro" id="IPR005887">
    <property type="entry name" value="GH92_a_mannosidase_put"/>
</dbReference>
<dbReference type="GO" id="GO:0005829">
    <property type="term" value="C:cytosol"/>
    <property type="evidence" value="ECO:0007669"/>
    <property type="project" value="TreeGrafter"/>
</dbReference>
<evidence type="ECO:0000259" key="12">
    <source>
        <dbReference type="Pfam" id="PF17678"/>
    </source>
</evidence>
<organism evidence="13 15">
    <name type="scientific">Phocaeicola vulgatus</name>
    <name type="common">Bacteroides vulgatus</name>
    <dbReference type="NCBI Taxonomy" id="821"/>
    <lineage>
        <taxon>Bacteria</taxon>
        <taxon>Pseudomonadati</taxon>
        <taxon>Bacteroidota</taxon>
        <taxon>Bacteroidia</taxon>
        <taxon>Bacteroidales</taxon>
        <taxon>Bacteroidaceae</taxon>
        <taxon>Phocaeicola</taxon>
    </lineage>
</organism>
<dbReference type="InterPro" id="IPR025705">
    <property type="entry name" value="Beta_hexosaminidase_sua/sub"/>
</dbReference>
<reference evidence="13 15" key="1">
    <citation type="submission" date="2015-09" db="EMBL/GenBank/DDBJ databases">
        <authorList>
            <consortium name="Pathogen Informatics"/>
        </authorList>
    </citation>
    <scope>NUCLEOTIDE SEQUENCE [LARGE SCALE GENOMIC DNA]</scope>
    <source>
        <strain evidence="13 15">2789STDY5834842</strain>
    </source>
</reference>
<keyword evidence="8" id="KW-0732">Signal</keyword>
<dbReference type="InterPro" id="IPR050883">
    <property type="entry name" value="PNGase"/>
</dbReference>
<dbReference type="Gene3D" id="1.20.1610.10">
    <property type="entry name" value="alpha-1,2-mannosidases domains"/>
    <property type="match status" value="1"/>
</dbReference>
<evidence type="ECO:0000259" key="10">
    <source>
        <dbReference type="Pfam" id="PF02838"/>
    </source>
</evidence>
<dbReference type="PRINTS" id="PR00738">
    <property type="entry name" value="GLHYDRLASE20"/>
</dbReference>
<evidence type="ECO:0000256" key="2">
    <source>
        <dbReference type="ARBA" id="ARBA00006285"/>
    </source>
</evidence>
<dbReference type="Proteomes" id="UP000441522">
    <property type="component" value="Unassembled WGS sequence"/>
</dbReference>
<evidence type="ECO:0000256" key="1">
    <source>
        <dbReference type="ARBA" id="ARBA00001913"/>
    </source>
</evidence>
<feature type="domain" description="Glycosyl hydrolase family 92" evidence="11">
    <location>
        <begin position="289"/>
        <end position="750"/>
    </location>
</feature>
<evidence type="ECO:0000256" key="4">
    <source>
        <dbReference type="ARBA" id="ARBA00022801"/>
    </source>
</evidence>
<dbReference type="InterPro" id="IPR008928">
    <property type="entry name" value="6-hairpin_glycosidase_sf"/>
</dbReference>
<dbReference type="InterPro" id="IPR015883">
    <property type="entry name" value="Glyco_hydro_20_cat"/>
</dbReference>
<evidence type="ECO:0000259" key="11">
    <source>
        <dbReference type="Pfam" id="PF07971"/>
    </source>
</evidence>
<evidence type="ECO:0000256" key="8">
    <source>
        <dbReference type="SAM" id="SignalP"/>
    </source>
</evidence>
<dbReference type="InterPro" id="IPR015882">
    <property type="entry name" value="HEX_bac_N"/>
</dbReference>
<evidence type="ECO:0000313" key="15">
    <source>
        <dbReference type="Proteomes" id="UP000095333"/>
    </source>
</evidence>
<dbReference type="Gene3D" id="3.20.20.80">
    <property type="entry name" value="Glycosidases"/>
    <property type="match status" value="1"/>
</dbReference>
<evidence type="ECO:0000313" key="14">
    <source>
        <dbReference type="EMBL" id="KAB3856302.1"/>
    </source>
</evidence>
<dbReference type="Gene3D" id="1.20.1050.60">
    <property type="entry name" value="alpha-1,2-mannosidase"/>
    <property type="match status" value="1"/>
</dbReference>
<evidence type="ECO:0000256" key="7">
    <source>
        <dbReference type="PIRSR" id="PIRSR625705-1"/>
    </source>
</evidence>
<comment type="similarity">
    <text evidence="2">Belongs to the glycosyl hydrolase 20 family.</text>
</comment>
<dbReference type="GO" id="GO:0005975">
    <property type="term" value="P:carbohydrate metabolic process"/>
    <property type="evidence" value="ECO:0007669"/>
    <property type="project" value="InterPro"/>
</dbReference>
<comment type="cofactor">
    <cofactor evidence="1">
        <name>Ca(2+)</name>
        <dbReference type="ChEBI" id="CHEBI:29108"/>
    </cofactor>
</comment>
<dbReference type="Pfam" id="PF02838">
    <property type="entry name" value="Glyco_hydro_20b"/>
    <property type="match status" value="1"/>
</dbReference>
<dbReference type="Proteomes" id="UP000095333">
    <property type="component" value="Unassembled WGS sequence"/>
</dbReference>
<dbReference type="Gene3D" id="2.70.98.10">
    <property type="match status" value="1"/>
</dbReference>
<dbReference type="CDD" id="cd06563">
    <property type="entry name" value="GH20_chitobiase-like"/>
    <property type="match status" value="1"/>
</dbReference>
<dbReference type="Pfam" id="PF00728">
    <property type="entry name" value="Glyco_hydro_20"/>
    <property type="match status" value="1"/>
</dbReference>
<dbReference type="InterPro" id="IPR014718">
    <property type="entry name" value="GH-type_carb-bd"/>
</dbReference>
<dbReference type="InterPro" id="IPR017853">
    <property type="entry name" value="GH"/>
</dbReference>
<feature type="active site" description="Proton donor" evidence="7">
    <location>
        <position position="1068"/>
    </location>
</feature>
<gene>
    <name evidence="13" type="primary">exo I_7</name>
    <name evidence="13" type="ORF">ERS852457_02655</name>
    <name evidence="14" type="ORF">GAS29_10165</name>
</gene>
<evidence type="ECO:0000259" key="9">
    <source>
        <dbReference type="Pfam" id="PF00728"/>
    </source>
</evidence>
<dbReference type="Gene3D" id="3.30.379.10">
    <property type="entry name" value="Chitobiase/beta-hexosaminidase domain 2-like"/>
    <property type="match status" value="1"/>
</dbReference>